<feature type="transmembrane region" description="Helical" evidence="7">
    <location>
        <begin position="69"/>
        <end position="96"/>
    </location>
</feature>
<reference evidence="9" key="1">
    <citation type="submission" date="2022-11" db="EMBL/GenBank/DDBJ databases">
        <title>Lacrimispora xylanolytica sy1, complete genome.</title>
        <authorList>
            <person name="Choi S."/>
        </authorList>
    </citation>
    <scope>NUCLEOTIDE SEQUENCE</scope>
    <source>
        <strain evidence="9">Sy1</strain>
    </source>
</reference>
<evidence type="ECO:0000256" key="1">
    <source>
        <dbReference type="ARBA" id="ARBA00004651"/>
    </source>
</evidence>
<feature type="transmembrane region" description="Helical" evidence="7">
    <location>
        <begin position="244"/>
        <end position="267"/>
    </location>
</feature>
<dbReference type="SUPFAM" id="SSF161098">
    <property type="entry name" value="MetI-like"/>
    <property type="match status" value="1"/>
</dbReference>
<evidence type="ECO:0000256" key="3">
    <source>
        <dbReference type="ARBA" id="ARBA00022475"/>
    </source>
</evidence>
<gene>
    <name evidence="9" type="ORF">OW255_18290</name>
</gene>
<dbReference type="CDD" id="cd06261">
    <property type="entry name" value="TM_PBP2"/>
    <property type="match status" value="1"/>
</dbReference>
<dbReference type="PANTHER" id="PTHR43744">
    <property type="entry name" value="ABC TRANSPORTER PERMEASE PROTEIN MG189-RELATED-RELATED"/>
    <property type="match status" value="1"/>
</dbReference>
<feature type="domain" description="ABC transmembrane type-1" evidence="8">
    <location>
        <begin position="73"/>
        <end position="262"/>
    </location>
</feature>
<evidence type="ECO:0000256" key="4">
    <source>
        <dbReference type="ARBA" id="ARBA00022692"/>
    </source>
</evidence>
<keyword evidence="5 7" id="KW-1133">Transmembrane helix</keyword>
<evidence type="ECO:0000313" key="10">
    <source>
        <dbReference type="Proteomes" id="UP001163115"/>
    </source>
</evidence>
<feature type="transmembrane region" description="Helical" evidence="7">
    <location>
        <begin position="108"/>
        <end position="129"/>
    </location>
</feature>
<keyword evidence="2 7" id="KW-0813">Transport</keyword>
<proteinExistence type="inferred from homology"/>
<keyword evidence="3" id="KW-1003">Cell membrane</keyword>
<evidence type="ECO:0000313" key="9">
    <source>
        <dbReference type="EMBL" id="WAJ23487.1"/>
    </source>
</evidence>
<comment type="subcellular location">
    <subcellularLocation>
        <location evidence="1 7">Cell membrane</location>
        <topology evidence="1 7">Multi-pass membrane protein</topology>
    </subcellularLocation>
</comment>
<organism evidence="9 10">
    <name type="scientific">Lacrimispora xylanolytica</name>
    <dbReference type="NCBI Taxonomy" id="29375"/>
    <lineage>
        <taxon>Bacteria</taxon>
        <taxon>Bacillati</taxon>
        <taxon>Bacillota</taxon>
        <taxon>Clostridia</taxon>
        <taxon>Lachnospirales</taxon>
        <taxon>Lachnospiraceae</taxon>
        <taxon>Lacrimispora</taxon>
    </lineage>
</organism>
<dbReference type="Pfam" id="PF00528">
    <property type="entry name" value="BPD_transp_1"/>
    <property type="match status" value="1"/>
</dbReference>
<keyword evidence="6 7" id="KW-0472">Membrane</keyword>
<feature type="transmembrane region" description="Helical" evidence="7">
    <location>
        <begin position="12"/>
        <end position="33"/>
    </location>
</feature>
<dbReference type="InterPro" id="IPR000515">
    <property type="entry name" value="MetI-like"/>
</dbReference>
<sequence length="277" mass="31180">MQTNRKKYLFAGGAWIILLILTFIFLMPILWVIGSSFKSTGELFSWPPSFIGKNPTFSNYQRALEEGHFGIYFFNTVFTSLVATFLTIVVNVMSGYAFAKYRFKGDKILFGVVLATLMIPLEVIMIPIFKVIVATNLYNSLWGLIIPAVASPTAVFLVRQYYVGIPDAYMEAARIDGASEGSILMRIMLPLARPVISVLCIFSFMWRWNDYLWPKLVINSKERYTIQLALANYSGEYSVDWNSLLAMSVISMIPVIIVFVTLQSYIIGGMTAGGVKE</sequence>
<name>A0ABY7AD79_9FIRM</name>
<dbReference type="Proteomes" id="UP001163115">
    <property type="component" value="Chromosome"/>
</dbReference>
<evidence type="ECO:0000256" key="6">
    <source>
        <dbReference type="ARBA" id="ARBA00023136"/>
    </source>
</evidence>
<feature type="transmembrane region" description="Helical" evidence="7">
    <location>
        <begin position="141"/>
        <end position="162"/>
    </location>
</feature>
<dbReference type="PROSITE" id="PS50928">
    <property type="entry name" value="ABC_TM1"/>
    <property type="match status" value="1"/>
</dbReference>
<protein>
    <submittedName>
        <fullName evidence="9">Carbohydrate ABC transporter permease</fullName>
    </submittedName>
</protein>
<accession>A0ABY7AD79</accession>
<dbReference type="PANTHER" id="PTHR43744:SF12">
    <property type="entry name" value="ABC TRANSPORTER PERMEASE PROTEIN MG189-RELATED"/>
    <property type="match status" value="1"/>
</dbReference>
<evidence type="ECO:0000256" key="7">
    <source>
        <dbReference type="RuleBase" id="RU363032"/>
    </source>
</evidence>
<evidence type="ECO:0000256" key="2">
    <source>
        <dbReference type="ARBA" id="ARBA00022448"/>
    </source>
</evidence>
<dbReference type="EMBL" id="CP113524">
    <property type="protein sequence ID" value="WAJ23487.1"/>
    <property type="molecule type" value="Genomic_DNA"/>
</dbReference>
<dbReference type="Gene3D" id="1.10.3720.10">
    <property type="entry name" value="MetI-like"/>
    <property type="match status" value="1"/>
</dbReference>
<feature type="transmembrane region" description="Helical" evidence="7">
    <location>
        <begin position="183"/>
        <end position="206"/>
    </location>
</feature>
<keyword evidence="4 7" id="KW-0812">Transmembrane</keyword>
<evidence type="ECO:0000259" key="8">
    <source>
        <dbReference type="PROSITE" id="PS50928"/>
    </source>
</evidence>
<evidence type="ECO:0000256" key="5">
    <source>
        <dbReference type="ARBA" id="ARBA00022989"/>
    </source>
</evidence>
<dbReference type="RefSeq" id="WP_024834848.1">
    <property type="nucleotide sequence ID" value="NZ_CP113524.1"/>
</dbReference>
<comment type="similarity">
    <text evidence="7">Belongs to the binding-protein-dependent transport system permease family.</text>
</comment>
<dbReference type="InterPro" id="IPR035906">
    <property type="entry name" value="MetI-like_sf"/>
</dbReference>
<keyword evidence="10" id="KW-1185">Reference proteome</keyword>